<keyword evidence="2" id="KW-1185">Reference proteome</keyword>
<evidence type="ECO:0008006" key="3">
    <source>
        <dbReference type="Google" id="ProtNLM"/>
    </source>
</evidence>
<evidence type="ECO:0000313" key="1">
    <source>
        <dbReference type="EMBL" id="QDI90804.1"/>
    </source>
</evidence>
<dbReference type="Proteomes" id="UP000319756">
    <property type="component" value="Chromosome"/>
</dbReference>
<dbReference type="KEGG" id="sale:EPH95_06115"/>
<accession>A0A514LG18</accession>
<protein>
    <recommendedName>
        <fullName evidence="3">STAS domain-containing protein</fullName>
    </recommendedName>
</protein>
<reference evidence="2" key="1">
    <citation type="submission" date="2019-01" db="EMBL/GenBank/DDBJ databases">
        <title>Genomic analysis of Salicibibacter sp. NKC3-5.</title>
        <authorList>
            <person name="Oh Y.J."/>
        </authorList>
    </citation>
    <scope>NUCLEOTIDE SEQUENCE [LARGE SCALE GENOMIC DNA]</scope>
    <source>
        <strain evidence="2">NKC3-5</strain>
    </source>
</reference>
<dbReference type="InterPro" id="IPR036513">
    <property type="entry name" value="STAS_dom_sf"/>
</dbReference>
<sequence>MNSRRLTNHRSVPILKVTENIGLLPLLVDINEAVIQDVLKQSYEEAYAHLVIELSSIRTINFDELSKMILGLEYIGVDVIASGLHPDTVKNNRDNVIPIDTYRCFPDLYQALISLDVPMEPRKAER</sequence>
<proteinExistence type="predicted"/>
<gene>
    <name evidence="1" type="ORF">EPH95_06115</name>
</gene>
<dbReference type="EMBL" id="CP035485">
    <property type="protein sequence ID" value="QDI90804.1"/>
    <property type="molecule type" value="Genomic_DNA"/>
</dbReference>
<dbReference type="Gene3D" id="3.30.750.24">
    <property type="entry name" value="STAS domain"/>
    <property type="match status" value="1"/>
</dbReference>
<name>A0A514LG18_9BACI</name>
<organism evidence="1 2">
    <name type="scientific">Salicibibacter halophilus</name>
    <dbReference type="NCBI Taxonomy" id="2502791"/>
    <lineage>
        <taxon>Bacteria</taxon>
        <taxon>Bacillati</taxon>
        <taxon>Bacillota</taxon>
        <taxon>Bacilli</taxon>
        <taxon>Bacillales</taxon>
        <taxon>Bacillaceae</taxon>
        <taxon>Salicibibacter</taxon>
    </lineage>
</organism>
<evidence type="ECO:0000313" key="2">
    <source>
        <dbReference type="Proteomes" id="UP000319756"/>
    </source>
</evidence>
<dbReference type="AlphaFoldDB" id="A0A514LG18"/>